<evidence type="ECO:0000256" key="5">
    <source>
        <dbReference type="PIRSR" id="PIRSR606689-1"/>
    </source>
</evidence>
<sequence length="93" mass="10555">RNSPIGYSELKRKRSPEQEIHISLLGLDNAGKTMLLKQLAREDISHVMPTQNVWDRGGQLNIRPYYLSISHTHLVPLLVFANKHLLSAASTLR</sequence>
<reference evidence="8" key="1">
    <citation type="journal article" date="2014" name="Science">
        <title>Nonhuman genetics. Genomic basis for the convergent evolution of electric organs.</title>
        <authorList>
            <person name="Gallant J.R."/>
            <person name="Traeger L.L."/>
            <person name="Volkening J.D."/>
            <person name="Moffett H."/>
            <person name="Chen P.H."/>
            <person name="Novina C.D."/>
            <person name="Phillips G.N.Jr."/>
            <person name="Anand R."/>
            <person name="Wells G.B."/>
            <person name="Pinch M."/>
            <person name="Guth R."/>
            <person name="Unguez G.A."/>
            <person name="Albert J.S."/>
            <person name="Zakon H.H."/>
            <person name="Samanta M.P."/>
            <person name="Sussman M.R."/>
        </authorList>
    </citation>
    <scope>NUCLEOTIDE SEQUENCE [LARGE SCALE GENOMIC DNA]</scope>
</reference>
<dbReference type="GO" id="GO:0005525">
    <property type="term" value="F:GTP binding"/>
    <property type="evidence" value="ECO:0007669"/>
    <property type="project" value="UniProtKB-KW"/>
</dbReference>
<feature type="binding site" evidence="6">
    <location>
        <position position="33"/>
    </location>
    <ligand>
        <name>Mg(2+)</name>
        <dbReference type="ChEBI" id="CHEBI:18420"/>
    </ligand>
</feature>
<evidence type="ECO:0000256" key="4">
    <source>
        <dbReference type="ARBA" id="ARBA00023134"/>
    </source>
</evidence>
<keyword evidence="6" id="KW-0479">Metal-binding</keyword>
<feature type="binding site" evidence="5">
    <location>
        <begin position="26"/>
        <end position="33"/>
    </location>
    <ligand>
        <name>GTP</name>
        <dbReference type="ChEBI" id="CHEBI:37565"/>
    </ligand>
</feature>
<keyword evidence="4 5" id="KW-0342">GTP-binding</keyword>
<dbReference type="InterPro" id="IPR044612">
    <property type="entry name" value="ARL2/3"/>
</dbReference>
<keyword evidence="2" id="KW-0449">Lipoprotein</keyword>
<organism evidence="7 8">
    <name type="scientific">Electrophorus electricus</name>
    <name type="common">Electric eel</name>
    <name type="synonym">Gymnotus electricus</name>
    <dbReference type="NCBI Taxonomy" id="8005"/>
    <lineage>
        <taxon>Eukaryota</taxon>
        <taxon>Metazoa</taxon>
        <taxon>Chordata</taxon>
        <taxon>Craniata</taxon>
        <taxon>Vertebrata</taxon>
        <taxon>Euteleostomi</taxon>
        <taxon>Actinopterygii</taxon>
        <taxon>Neopterygii</taxon>
        <taxon>Teleostei</taxon>
        <taxon>Ostariophysi</taxon>
        <taxon>Gymnotiformes</taxon>
        <taxon>Gymnotoidei</taxon>
        <taxon>Gymnotidae</taxon>
        <taxon>Electrophorus</taxon>
    </lineage>
</organism>
<dbReference type="InterPro" id="IPR006689">
    <property type="entry name" value="Small_GTPase_ARF/SAR"/>
</dbReference>
<reference evidence="7" key="4">
    <citation type="submission" date="2025-08" db="UniProtKB">
        <authorList>
            <consortium name="Ensembl"/>
        </authorList>
    </citation>
    <scope>IDENTIFICATION</scope>
</reference>
<dbReference type="InterPro" id="IPR027417">
    <property type="entry name" value="P-loop_NTPase"/>
</dbReference>
<dbReference type="Gene3D" id="3.40.50.300">
    <property type="entry name" value="P-loop containing nucleotide triphosphate hydrolases"/>
    <property type="match status" value="1"/>
</dbReference>
<comment type="similarity">
    <text evidence="1">Belongs to the small GTPase superfamily. Arf family.</text>
</comment>
<accession>A0A4W4GUW1</accession>
<evidence type="ECO:0000256" key="6">
    <source>
        <dbReference type="PIRSR" id="PIRSR606689-2"/>
    </source>
</evidence>
<keyword evidence="3 5" id="KW-0547">Nucleotide-binding</keyword>
<reference evidence="8" key="2">
    <citation type="journal article" date="2017" name="Sci. Adv.">
        <title>A tail of two voltages: Proteomic comparison of the three electric organs of the electric eel.</title>
        <authorList>
            <person name="Traeger L.L."/>
            <person name="Sabat G."/>
            <person name="Barrett-Wilt G.A."/>
            <person name="Wells G.B."/>
            <person name="Sussman M.R."/>
        </authorList>
    </citation>
    <scope>NUCLEOTIDE SEQUENCE [LARGE SCALE GENOMIC DNA]</scope>
</reference>
<keyword evidence="8" id="KW-1185">Reference proteome</keyword>
<dbReference type="GO" id="GO:0046872">
    <property type="term" value="F:metal ion binding"/>
    <property type="evidence" value="ECO:0007669"/>
    <property type="project" value="UniProtKB-KW"/>
</dbReference>
<name>A0A4W4GUW1_ELEEL</name>
<reference evidence="7" key="5">
    <citation type="submission" date="2025-09" db="UniProtKB">
        <authorList>
            <consortium name="Ensembl"/>
        </authorList>
    </citation>
    <scope>IDENTIFICATION</scope>
</reference>
<evidence type="ECO:0000256" key="2">
    <source>
        <dbReference type="ARBA" id="ARBA00022707"/>
    </source>
</evidence>
<protein>
    <submittedName>
        <fullName evidence="7">Uncharacterized protein</fullName>
    </submittedName>
</protein>
<dbReference type="PANTHER" id="PTHR45697">
    <property type="entry name" value="ADP-RIBOSYLATION FACTOR-LIKE PROTEIN 2-RELATED"/>
    <property type="match status" value="1"/>
</dbReference>
<evidence type="ECO:0000256" key="3">
    <source>
        <dbReference type="ARBA" id="ARBA00022741"/>
    </source>
</evidence>
<keyword evidence="6" id="KW-0460">Magnesium</keyword>
<feature type="binding site" evidence="6">
    <location>
        <position position="50"/>
    </location>
    <ligand>
        <name>Mg(2+)</name>
        <dbReference type="ChEBI" id="CHEBI:18420"/>
    </ligand>
</feature>
<keyword evidence="2" id="KW-0519">Myristate</keyword>
<evidence type="ECO:0000313" key="8">
    <source>
        <dbReference type="Proteomes" id="UP000314983"/>
    </source>
</evidence>
<dbReference type="Proteomes" id="UP000314983">
    <property type="component" value="Chromosome 6"/>
</dbReference>
<dbReference type="AlphaFoldDB" id="A0A4W4GUW1"/>
<reference evidence="7" key="3">
    <citation type="submission" date="2020-05" db="EMBL/GenBank/DDBJ databases">
        <title>Electrophorus electricus (electric eel) genome, fEleEle1, primary haplotype.</title>
        <authorList>
            <person name="Myers G."/>
            <person name="Meyer A."/>
            <person name="Fedrigo O."/>
            <person name="Formenti G."/>
            <person name="Rhie A."/>
            <person name="Tracey A."/>
            <person name="Sims Y."/>
            <person name="Jarvis E.D."/>
        </authorList>
    </citation>
    <scope>NUCLEOTIDE SEQUENCE [LARGE SCALE GENOMIC DNA]</scope>
</reference>
<evidence type="ECO:0000313" key="7">
    <source>
        <dbReference type="Ensembl" id="ENSEEEP00000042503.2"/>
    </source>
</evidence>
<dbReference type="GO" id="GO:0003924">
    <property type="term" value="F:GTPase activity"/>
    <property type="evidence" value="ECO:0007669"/>
    <property type="project" value="InterPro"/>
</dbReference>
<dbReference type="SUPFAM" id="SSF52540">
    <property type="entry name" value="P-loop containing nucleoside triphosphate hydrolases"/>
    <property type="match status" value="1"/>
</dbReference>
<proteinExistence type="inferred from homology"/>
<dbReference type="Pfam" id="PF00025">
    <property type="entry name" value="Arf"/>
    <property type="match status" value="1"/>
</dbReference>
<evidence type="ECO:0000256" key="1">
    <source>
        <dbReference type="ARBA" id="ARBA00010290"/>
    </source>
</evidence>
<dbReference type="Ensembl" id="ENSEEET00000042989.2">
    <property type="protein sequence ID" value="ENSEEEP00000042503.2"/>
    <property type="gene ID" value="ENSEEEG00000020074.2"/>
</dbReference>